<keyword evidence="1" id="KW-0812">Transmembrane</keyword>
<name>A0A7S4ZT84_RHIRH</name>
<feature type="transmembrane region" description="Helical" evidence="1">
    <location>
        <begin position="132"/>
        <end position="152"/>
    </location>
</feature>
<evidence type="ECO:0000256" key="1">
    <source>
        <dbReference type="SAM" id="Phobius"/>
    </source>
</evidence>
<geneLocation type="plasmid" evidence="2">
    <name>pColt5.8a</name>
</geneLocation>
<keyword evidence="1" id="KW-1133">Transmembrane helix</keyword>
<reference evidence="2" key="1">
    <citation type="submission" date="2018-12" db="EMBL/GenBank/DDBJ databases">
        <title>Three Rhizobium rhizogenes strains isolated from the same crown gall tumor carry diverse plasmids.</title>
        <authorList>
            <person name="Pulawska J."/>
            <person name="Kuzmanovic N."/>
        </authorList>
    </citation>
    <scope>NUCLEOTIDE SEQUENCE</scope>
    <source>
        <strain evidence="2">Colt5.8</strain>
        <plasmid evidence="2">pColt5.8a</plasmid>
    </source>
</reference>
<gene>
    <name evidence="2" type="ORF">pC5.8a_138</name>
</gene>
<evidence type="ECO:0000313" key="2">
    <source>
        <dbReference type="EMBL" id="QCL09630.1"/>
    </source>
</evidence>
<proteinExistence type="predicted"/>
<keyword evidence="1" id="KW-0472">Membrane</keyword>
<protein>
    <submittedName>
        <fullName evidence="2">Uncharacterized protein</fullName>
    </submittedName>
</protein>
<keyword evidence="2" id="KW-0614">Plasmid</keyword>
<accession>A0A7S4ZT84</accession>
<sequence length="219" mass="24572">MAVIADWSSVIQLLCAYTLLIKGYVDYKDGTEKEAQALLSNARDQLNELLILEGISHDAPKPEPDKFHWIVWKRTSLLELAGHLSFMTDWYYRRSKAIQAADKKRNLLLVVIGVVALCLLLVSAAAKDITVPPLLGIVVALALWSPVLYIMVKTWFEDRTLRSWISMSKKPKNIPDPSPVPFRGMYYAVTNHVRRIHSDKVGPLARAISLGVITPAPNK</sequence>
<dbReference type="EMBL" id="MK318971">
    <property type="protein sequence ID" value="QCL09630.1"/>
    <property type="molecule type" value="Genomic_DNA"/>
</dbReference>
<dbReference type="AlphaFoldDB" id="A0A7S4ZT84"/>
<organism evidence="2">
    <name type="scientific">Rhizobium rhizogenes</name>
    <name type="common">Agrobacterium rhizogenes</name>
    <dbReference type="NCBI Taxonomy" id="359"/>
    <lineage>
        <taxon>Bacteria</taxon>
        <taxon>Pseudomonadati</taxon>
        <taxon>Pseudomonadota</taxon>
        <taxon>Alphaproteobacteria</taxon>
        <taxon>Hyphomicrobiales</taxon>
        <taxon>Rhizobiaceae</taxon>
        <taxon>Rhizobium/Agrobacterium group</taxon>
        <taxon>Rhizobium</taxon>
    </lineage>
</organism>
<feature type="transmembrane region" description="Helical" evidence="1">
    <location>
        <begin position="106"/>
        <end position="126"/>
    </location>
</feature>